<evidence type="ECO:0000313" key="2">
    <source>
        <dbReference type="Proteomes" id="UP001304671"/>
    </source>
</evidence>
<protein>
    <recommendedName>
        <fullName evidence="3">PKD domain-containing protein</fullName>
    </recommendedName>
</protein>
<dbReference type="Gene3D" id="2.60.40.10">
    <property type="entry name" value="Immunoglobulins"/>
    <property type="match status" value="1"/>
</dbReference>
<reference evidence="1 2" key="1">
    <citation type="submission" date="2023-12" db="EMBL/GenBank/DDBJ databases">
        <title>Novel species of the genus Arcicella isolated from rivers.</title>
        <authorList>
            <person name="Lu H."/>
        </authorList>
    </citation>
    <scope>NUCLEOTIDE SEQUENCE [LARGE SCALE GENOMIC DNA]</scope>
    <source>
        <strain evidence="1 2">LMG 21963</strain>
    </source>
</reference>
<name>A0ABU5QJY4_9BACT</name>
<keyword evidence="2" id="KW-1185">Reference proteome</keyword>
<proteinExistence type="predicted"/>
<dbReference type="Proteomes" id="UP001304671">
    <property type="component" value="Unassembled WGS sequence"/>
</dbReference>
<organism evidence="1 2">
    <name type="scientific">Arcicella aquatica</name>
    <dbReference type="NCBI Taxonomy" id="217141"/>
    <lineage>
        <taxon>Bacteria</taxon>
        <taxon>Pseudomonadati</taxon>
        <taxon>Bacteroidota</taxon>
        <taxon>Cytophagia</taxon>
        <taxon>Cytophagales</taxon>
        <taxon>Flectobacillaceae</taxon>
        <taxon>Arcicella</taxon>
    </lineage>
</organism>
<comment type="caution">
    <text evidence="1">The sequence shown here is derived from an EMBL/GenBank/DDBJ whole genome shotgun (WGS) entry which is preliminary data.</text>
</comment>
<evidence type="ECO:0008006" key="3">
    <source>
        <dbReference type="Google" id="ProtNLM"/>
    </source>
</evidence>
<dbReference type="Gene3D" id="2.60.120.260">
    <property type="entry name" value="Galactose-binding domain-like"/>
    <property type="match status" value="2"/>
</dbReference>
<dbReference type="InterPro" id="IPR013783">
    <property type="entry name" value="Ig-like_fold"/>
</dbReference>
<dbReference type="EMBL" id="JAYFUL010000007">
    <property type="protein sequence ID" value="MEA5257362.1"/>
    <property type="molecule type" value="Genomic_DNA"/>
</dbReference>
<gene>
    <name evidence="1" type="ORF">VB264_06180</name>
</gene>
<sequence length="677" mass="73056">MTACKEKIFDDISFLESASAPAKMAALFDITQDNTGLVTITPNGEGTSTFSVYFGDGTNTPAIVEAGKSIQHKYAEGVYNVKLIGVGVTGKSTESTHQLTVSFKAPENVEVTTAIEPANPFKVKVSAKASYETLFKVYFGDVTNEVPQSFLEGETISHTYTSVGNFEMKVVALSGGKATTEVKKTINIVSPIVLPLDFETAGQIYKFSNFAGGEVTVVNNPQASGINTSSKVGKMVKYAGQTYGGSLITLGGSIDFSVNKVFSMKVFSPRVGAKVLLKVENASNGSLNFEKEVSTTKANTWEELTFDYSAINTANTYQNIVLIFDNGTNGDGSSNFTYLFDDIKLFSPVVISPINLPVTFDEANVNYTVTDFGNNSTIDGIDPTKAGNKVKITTKPSGAETWAGTTIGTPTGFSSAIKLTASNTKMSVRVYSPSVGIPIRLKIEDRNNPNISVETEVLTKSAKAWEELIFDFSKPVAGTNALNLANTYHKASLFFDFGTVGNGKVFYWDDVQIATVTETNNTLSIPLTFESTSLKYDFVNFDGGNASVISNPQVNGINTSGKVVKLIKNGGQPWGGAFLSLDNPIDFSSKKTFKMKVFTPKVGTKVLLKVENLTDGSVSFEQELSSTKANAWEELIFDYSLINTSKVYQKVVLIFDNGTKGDGSANFTYLFDDIILY</sequence>
<dbReference type="RefSeq" id="WP_323247689.1">
    <property type="nucleotide sequence ID" value="NZ_JAYFUL010000007.1"/>
</dbReference>
<accession>A0ABU5QJY4</accession>
<evidence type="ECO:0000313" key="1">
    <source>
        <dbReference type="EMBL" id="MEA5257362.1"/>
    </source>
</evidence>